<protein>
    <submittedName>
        <fullName evidence="1">Uncharacterized protein DUF1499</fullName>
    </submittedName>
</protein>
<name>A0A317MYC3_9GAMM</name>
<reference evidence="1 2" key="1">
    <citation type="submission" date="2018-05" db="EMBL/GenBank/DDBJ databases">
        <title>Genomic Encyclopedia of Type Strains, Phase IV (KMG-IV): sequencing the most valuable type-strain genomes for metagenomic binning, comparative biology and taxonomic classification.</title>
        <authorList>
            <person name="Goeker M."/>
        </authorList>
    </citation>
    <scope>NUCLEOTIDE SEQUENCE [LARGE SCALE GENOMIC DNA]</scope>
    <source>
        <strain evidence="1 2">DSM 23606</strain>
    </source>
</reference>
<gene>
    <name evidence="1" type="ORF">C7443_102265</name>
</gene>
<comment type="caution">
    <text evidence="1">The sequence shown here is derived from an EMBL/GenBank/DDBJ whole genome shotgun (WGS) entry which is preliminary data.</text>
</comment>
<keyword evidence="2" id="KW-1185">Reference proteome</keyword>
<proteinExistence type="predicted"/>
<dbReference type="Pfam" id="PF07386">
    <property type="entry name" value="DUF1499"/>
    <property type="match status" value="1"/>
</dbReference>
<organism evidence="1 2">
    <name type="scientific">Plasticicumulans acidivorans</name>
    <dbReference type="NCBI Taxonomy" id="886464"/>
    <lineage>
        <taxon>Bacteria</taxon>
        <taxon>Pseudomonadati</taxon>
        <taxon>Pseudomonadota</taxon>
        <taxon>Gammaproteobacteria</taxon>
        <taxon>Candidatus Competibacteraceae</taxon>
        <taxon>Plasticicumulans</taxon>
    </lineage>
</organism>
<evidence type="ECO:0000313" key="1">
    <source>
        <dbReference type="EMBL" id="PWV64615.1"/>
    </source>
</evidence>
<dbReference type="InterPro" id="IPR010865">
    <property type="entry name" value="DUF1499"/>
</dbReference>
<dbReference type="EMBL" id="QGTJ01000002">
    <property type="protein sequence ID" value="PWV64615.1"/>
    <property type="molecule type" value="Genomic_DNA"/>
</dbReference>
<dbReference type="OrthoDB" id="9793534at2"/>
<accession>A0A317MYC3</accession>
<dbReference type="AlphaFoldDB" id="A0A317MYC3"/>
<evidence type="ECO:0000313" key="2">
    <source>
        <dbReference type="Proteomes" id="UP000246569"/>
    </source>
</evidence>
<dbReference type="Proteomes" id="UP000246569">
    <property type="component" value="Unassembled WGS sequence"/>
</dbReference>
<sequence>MNQLLMTLFAAGGSLIVGALILNCVPLNDKPGSARRLWIYLSKHVAETRHGHPCRELELRIYRLPPARLFERVAHVVDLLNWELLESDPAGKRLHAVARTPLLHLRSDVEIELKLGDRGTELHVRSSTRHGRAGDLGANTRHIMELHATLERML</sequence>
<dbReference type="RefSeq" id="WP_110017259.1">
    <property type="nucleotide sequence ID" value="NZ_QGTJ01000002.1"/>
</dbReference>